<sequence>MNYLEPGFNPQDSKVSELRRILAENNVGYPSKAKKAVLIKLFESSVKPKIGELRKKQNARPSSEGIEKVKSKNNTNVKTKSPKKKKRSREEENDGNEMISIDIVDVDGDIKMELSPRKSPSKSKKLNDSTDDGSKKKKRRKNHKKEKENNTPKSSEKSLLIEKFEGDSSSSESLNTSFNKLPKDEKRDIFVPEEENKPILTSRRTIAPDVSKLIVSEDFKAKLGDAMDAQESQNIPVEIKSDEEGIPVDVKVEDSIEEAIKAEEVQDEKMETEKKDIPAENAKTEQDAVSEHITKKSNKKCFSSILKLVSKGLYFSAVATAVLLSIWGREQKIQVGFCGEELPLKSIQGRFFDQKALKLVDQYLEKTFKPECIPCPENAICSTELKMSCKNGFSYVESAFSLGGLVPIPGECVPDDSEEKAFNQIVDHTMKYLRNKNTAVECGNGKDSVLSGISKEDLAEDVLDDIFEEYNLSKKVVNELWSKAISQVKQFPEIENFSVKKNNEEDTPDEEPKRVEYFRSNSRKGLSLECFLQTDAKKFYFDNMRSIWGSAAALVMSFVTKRSWENKAREQAEIDNYAKKATEVLKKARKANQDVPFLHTLQLKEELLSDVTDLNKKNQLWDNLIRKLEEDNARISSYQAEIQGEIIKCWTWIGDLDQE</sequence>
<comment type="caution">
    <text evidence="11">The sequence shown here is derived from an EMBL/GenBank/DDBJ whole genome shotgun (WGS) entry which is preliminary data.</text>
</comment>
<dbReference type="InterPro" id="IPR025856">
    <property type="entry name" value="HeH/LEM_domain"/>
</dbReference>
<keyword evidence="5" id="KW-0472">Membrane</keyword>
<dbReference type="Pfam" id="PF09402">
    <property type="entry name" value="MSC"/>
    <property type="match status" value="1"/>
</dbReference>
<evidence type="ECO:0000256" key="2">
    <source>
        <dbReference type="ARBA" id="ARBA00022553"/>
    </source>
</evidence>
<evidence type="ECO:0000256" key="6">
    <source>
        <dbReference type="ARBA" id="ARBA00023242"/>
    </source>
</evidence>
<feature type="compositionally biased region" description="Basic residues" evidence="8">
    <location>
        <begin position="135"/>
        <end position="144"/>
    </location>
</feature>
<evidence type="ECO:0000259" key="9">
    <source>
        <dbReference type="Pfam" id="PF09402"/>
    </source>
</evidence>
<dbReference type="OrthoDB" id="2503928at2759"/>
<keyword evidence="6" id="KW-0539">Nucleus</keyword>
<feature type="domain" description="Man1/Src1-like C-terminal" evidence="9">
    <location>
        <begin position="318"/>
        <end position="654"/>
    </location>
</feature>
<evidence type="ECO:0000256" key="3">
    <source>
        <dbReference type="ARBA" id="ARBA00022692"/>
    </source>
</evidence>
<feature type="region of interest" description="Disordered" evidence="8">
    <location>
        <begin position="51"/>
        <end position="192"/>
    </location>
</feature>
<evidence type="ECO:0000256" key="7">
    <source>
        <dbReference type="SAM" id="Coils"/>
    </source>
</evidence>
<keyword evidence="7" id="KW-0175">Coiled coil</keyword>
<gene>
    <name evidence="11" type="primary">SRC1_2</name>
    <name evidence="11" type="ORF">C6P45_003737</name>
</gene>
<dbReference type="AlphaFoldDB" id="A0A9P6WCP5"/>
<dbReference type="GO" id="GO:0071763">
    <property type="term" value="P:nuclear membrane organization"/>
    <property type="evidence" value="ECO:0007669"/>
    <property type="project" value="TreeGrafter"/>
</dbReference>
<evidence type="ECO:0000256" key="1">
    <source>
        <dbReference type="ARBA" id="ARBA00004540"/>
    </source>
</evidence>
<dbReference type="EMBL" id="PUHR01000040">
    <property type="protein sequence ID" value="KAG0669505.1"/>
    <property type="molecule type" value="Genomic_DNA"/>
</dbReference>
<dbReference type="PANTHER" id="PTHR47808">
    <property type="entry name" value="INNER NUCLEAR MEMBRANE PROTEIN HEH2-RELATED"/>
    <property type="match status" value="1"/>
</dbReference>
<keyword evidence="12" id="KW-1185">Reference proteome</keyword>
<organism evidence="11 12">
    <name type="scientific">Maudiozyma exigua</name>
    <name type="common">Yeast</name>
    <name type="synonym">Kazachstania exigua</name>
    <dbReference type="NCBI Taxonomy" id="34358"/>
    <lineage>
        <taxon>Eukaryota</taxon>
        <taxon>Fungi</taxon>
        <taxon>Dikarya</taxon>
        <taxon>Ascomycota</taxon>
        <taxon>Saccharomycotina</taxon>
        <taxon>Saccharomycetes</taxon>
        <taxon>Saccharomycetales</taxon>
        <taxon>Saccharomycetaceae</taxon>
        <taxon>Maudiozyma</taxon>
    </lineage>
</organism>
<dbReference type="InterPro" id="IPR018996">
    <property type="entry name" value="Man1/Src1-like_C"/>
</dbReference>
<feature type="compositionally biased region" description="Basic and acidic residues" evidence="8">
    <location>
        <begin position="145"/>
        <end position="166"/>
    </location>
</feature>
<dbReference type="InterPro" id="IPR044780">
    <property type="entry name" value="Heh2/Src1"/>
</dbReference>
<evidence type="ECO:0000313" key="11">
    <source>
        <dbReference type="EMBL" id="KAG0669505.1"/>
    </source>
</evidence>
<feature type="compositionally biased region" description="Basic and acidic residues" evidence="8">
    <location>
        <begin position="125"/>
        <end position="134"/>
    </location>
</feature>
<accession>A0A9P6WCP5</accession>
<evidence type="ECO:0000256" key="5">
    <source>
        <dbReference type="ARBA" id="ARBA00023136"/>
    </source>
</evidence>
<evidence type="ECO:0000256" key="4">
    <source>
        <dbReference type="ARBA" id="ARBA00022989"/>
    </source>
</evidence>
<protein>
    <submittedName>
        <fullName evidence="11">Inner nuclear membrane protein enriched at telomere/subtelomere region</fullName>
    </submittedName>
</protein>
<dbReference type="CDD" id="cd12935">
    <property type="entry name" value="LEM_like"/>
    <property type="match status" value="1"/>
</dbReference>
<dbReference type="GO" id="GO:0005783">
    <property type="term" value="C:endoplasmic reticulum"/>
    <property type="evidence" value="ECO:0007669"/>
    <property type="project" value="TreeGrafter"/>
</dbReference>
<reference evidence="11 12" key="1">
    <citation type="submission" date="2020-11" db="EMBL/GenBank/DDBJ databases">
        <title>Kefir isolates.</title>
        <authorList>
            <person name="Marcisauskas S."/>
            <person name="Kim Y."/>
            <person name="Blasche S."/>
        </authorList>
    </citation>
    <scope>NUCLEOTIDE SEQUENCE [LARGE SCALE GENOMIC DNA]</scope>
    <source>
        <strain evidence="11 12">OG2</strain>
    </source>
</reference>
<dbReference type="GO" id="GO:0034399">
    <property type="term" value="C:nuclear periphery"/>
    <property type="evidence" value="ECO:0007669"/>
    <property type="project" value="TreeGrafter"/>
</dbReference>
<dbReference type="Pfam" id="PF12949">
    <property type="entry name" value="HeH"/>
    <property type="match status" value="1"/>
</dbReference>
<name>A0A9P6WCP5_MAUEX</name>
<evidence type="ECO:0000313" key="12">
    <source>
        <dbReference type="Proteomes" id="UP000750334"/>
    </source>
</evidence>
<dbReference type="GO" id="GO:0005637">
    <property type="term" value="C:nuclear inner membrane"/>
    <property type="evidence" value="ECO:0007669"/>
    <property type="project" value="UniProtKB-SubCell"/>
</dbReference>
<evidence type="ECO:0000256" key="8">
    <source>
        <dbReference type="SAM" id="MobiDB-lite"/>
    </source>
</evidence>
<feature type="domain" description="HeH/LEM" evidence="10">
    <location>
        <begin position="14"/>
        <end position="43"/>
    </location>
</feature>
<dbReference type="Gene3D" id="1.10.10.1180">
    <property type="entry name" value="MAN1, winged-helix domain"/>
    <property type="match status" value="1"/>
</dbReference>
<feature type="compositionally biased region" description="Basic and acidic residues" evidence="8">
    <location>
        <begin position="181"/>
        <end position="192"/>
    </location>
</feature>
<keyword evidence="3" id="KW-0812">Transmembrane</keyword>
<keyword evidence="4" id="KW-1133">Transmembrane helix</keyword>
<dbReference type="GO" id="GO:0003682">
    <property type="term" value="F:chromatin binding"/>
    <property type="evidence" value="ECO:0007669"/>
    <property type="project" value="InterPro"/>
</dbReference>
<proteinExistence type="predicted"/>
<dbReference type="PANTHER" id="PTHR47808:SF2">
    <property type="entry name" value="LEM DOMAIN-CONTAINING PROTEIN 2"/>
    <property type="match status" value="1"/>
</dbReference>
<dbReference type="Proteomes" id="UP000750334">
    <property type="component" value="Unassembled WGS sequence"/>
</dbReference>
<keyword evidence="2" id="KW-0597">Phosphoprotein</keyword>
<dbReference type="InterPro" id="IPR041885">
    <property type="entry name" value="MAN1_winged_helix_dom"/>
</dbReference>
<feature type="coiled-coil region" evidence="7">
    <location>
        <begin position="574"/>
        <end position="631"/>
    </location>
</feature>
<comment type="subcellular location">
    <subcellularLocation>
        <location evidence="1">Nucleus inner membrane</location>
    </subcellularLocation>
</comment>
<evidence type="ECO:0000259" key="10">
    <source>
        <dbReference type="Pfam" id="PF12949"/>
    </source>
</evidence>